<keyword evidence="5" id="KW-1185">Reference proteome</keyword>
<dbReference type="GO" id="GO:0019005">
    <property type="term" value="C:SCF ubiquitin ligase complex"/>
    <property type="evidence" value="ECO:0007669"/>
    <property type="project" value="UniProtKB-UniRule"/>
</dbReference>
<dbReference type="OrthoDB" id="10257471at2759"/>
<dbReference type="GO" id="GO:0005737">
    <property type="term" value="C:cytoplasm"/>
    <property type="evidence" value="ECO:0007669"/>
    <property type="project" value="UniProtKB-SubCell"/>
</dbReference>
<keyword evidence="1" id="KW-0833">Ubl conjugation pathway</keyword>
<comment type="subunit">
    <text evidence="1">Part of the SCF (SKP1-CUL1-F-box) E3 ubiquitin-protein ligase complex SCF(FBXO9) composed of CUL1, SKP1, RBX1 and FBXO9. Interacts with TTI1 and TELO2; when TTI1 and TELO2 are phosphorylated by CK2.</text>
</comment>
<evidence type="ECO:0000313" key="5">
    <source>
        <dbReference type="Proteomes" id="UP000242450"/>
    </source>
</evidence>
<reference evidence="4 5" key="1">
    <citation type="journal article" date="2018" name="Mol. Genet. Genomics">
        <title>The red deer Cervus elaphus genome CerEla1.0: sequencing, annotating, genes, and chromosomes.</title>
        <authorList>
            <person name="Bana N.A."/>
            <person name="Nyiri A."/>
            <person name="Nagy J."/>
            <person name="Frank K."/>
            <person name="Nagy T."/>
            <person name="Steger V."/>
            <person name="Schiller M."/>
            <person name="Lakatos P."/>
            <person name="Sugar L."/>
            <person name="Horn P."/>
            <person name="Barta E."/>
            <person name="Orosz L."/>
        </authorList>
    </citation>
    <scope>NUCLEOTIDE SEQUENCE [LARGE SCALE GENOMIC DNA]</scope>
    <source>
        <strain evidence="4">Hungarian</strain>
    </source>
</reference>
<feature type="domain" description="F-box" evidence="3">
    <location>
        <begin position="44"/>
        <end position="91"/>
    </location>
</feature>
<evidence type="ECO:0000313" key="4">
    <source>
        <dbReference type="EMBL" id="OWK10085.1"/>
    </source>
</evidence>
<dbReference type="SUPFAM" id="SSF81383">
    <property type="entry name" value="F-box domain"/>
    <property type="match status" value="1"/>
</dbReference>
<dbReference type="Proteomes" id="UP000242450">
    <property type="component" value="Chromosome 11"/>
</dbReference>
<name>A0A212CVS9_CEREH</name>
<evidence type="ECO:0000259" key="3">
    <source>
        <dbReference type="PROSITE" id="PS50181"/>
    </source>
</evidence>
<comment type="pathway">
    <text evidence="1">Protein modification; protein ubiquitination.</text>
</comment>
<dbReference type="EMBL" id="MKHE01000011">
    <property type="protein sequence ID" value="OWK10085.1"/>
    <property type="molecule type" value="Genomic_DNA"/>
</dbReference>
<dbReference type="CDD" id="cd22113">
    <property type="entry name" value="F-box_FBXO48"/>
    <property type="match status" value="1"/>
</dbReference>
<dbReference type="InterPro" id="IPR001810">
    <property type="entry name" value="F-box_dom"/>
</dbReference>
<gene>
    <name evidence="4" type="ORF">Celaphus_00005456</name>
</gene>
<keyword evidence="1" id="KW-0963">Cytoplasm</keyword>
<dbReference type="PANTHER" id="PTHR12874:SF9">
    <property type="entry name" value="F-BOX ONLY PROTEIN 48"/>
    <property type="match status" value="1"/>
</dbReference>
<dbReference type="PROSITE" id="PS50181">
    <property type="entry name" value="FBOX"/>
    <property type="match status" value="1"/>
</dbReference>
<comment type="subcellular location">
    <subcellularLocation>
        <location evidence="1">Cytoplasm</location>
    </subcellularLocation>
</comment>
<sequence length="278" mass="30749">VIYEDNSLKYQAMKKNSKRNHGSRVSDIELNSVDAEKEKKECQNNFVELLPPEVTFKIFSQLDIRSLCRASVTCRSWNHAIRHSDSLWKPHCLTVRAVCQREIDDDLESGYPWRRGGGEDEETQVNLSFTSGGKWQLGQSNGPPGGFSRKLLASFNAFSGLLDVPNPAISLLQEGCLEEVVLLFGRTVENSKLDPNPPPPYAQGHRRSYTKGSRRPSAALKGLAAAASASVLRGPGTIHEVVLKQPPPAWLGPDSRETVSTALRCARGYPDSEVFGWM</sequence>
<dbReference type="Gene3D" id="1.20.1280.50">
    <property type="match status" value="1"/>
</dbReference>
<protein>
    <recommendedName>
        <fullName evidence="1">F-box only protein</fullName>
    </recommendedName>
</protein>
<dbReference type="Pfam" id="PF12937">
    <property type="entry name" value="F-box-like"/>
    <property type="match status" value="1"/>
</dbReference>
<evidence type="ECO:0000256" key="1">
    <source>
        <dbReference type="RuleBase" id="RU369085"/>
    </source>
</evidence>
<feature type="non-terminal residue" evidence="4">
    <location>
        <position position="1"/>
    </location>
</feature>
<proteinExistence type="predicted"/>
<dbReference type="PANTHER" id="PTHR12874">
    <property type="entry name" value="F-BOX ONLY PROTEIN 48-RELATED"/>
    <property type="match status" value="1"/>
</dbReference>
<dbReference type="GO" id="GO:0031146">
    <property type="term" value="P:SCF-dependent proteasomal ubiquitin-dependent protein catabolic process"/>
    <property type="evidence" value="ECO:0007669"/>
    <property type="project" value="UniProtKB-UniRule"/>
</dbReference>
<organism evidence="4 5">
    <name type="scientific">Cervus elaphus hippelaphus</name>
    <name type="common">European red deer</name>
    <dbReference type="NCBI Taxonomy" id="46360"/>
    <lineage>
        <taxon>Eukaryota</taxon>
        <taxon>Metazoa</taxon>
        <taxon>Chordata</taxon>
        <taxon>Craniata</taxon>
        <taxon>Vertebrata</taxon>
        <taxon>Euteleostomi</taxon>
        <taxon>Mammalia</taxon>
        <taxon>Eutheria</taxon>
        <taxon>Laurasiatheria</taxon>
        <taxon>Artiodactyla</taxon>
        <taxon>Ruminantia</taxon>
        <taxon>Pecora</taxon>
        <taxon>Cervidae</taxon>
        <taxon>Cervinae</taxon>
        <taxon>Cervus</taxon>
    </lineage>
</organism>
<dbReference type="InterPro" id="IPR036047">
    <property type="entry name" value="F-box-like_dom_sf"/>
</dbReference>
<comment type="caution">
    <text evidence="4">The sequence shown here is derived from an EMBL/GenBank/DDBJ whole genome shotgun (WGS) entry which is preliminary data.</text>
</comment>
<comment type="function">
    <text evidence="1">Substrate recognition component of a SCF (SKP1-CUL1-F-box protein) E3 ubiquitin-protein ligase complex which mediates the ubiquitination and subsequent proteasomal degradation of target proteins and plays a role in several biological processes such as cell cycle, cell proliferation, or maintenance of chromosome stability. Ubiquitinates mTORC1-bound TTI1 and TELO2 when they are phosphorylated by CK2 following growth factor deprivation, leading to their degradation. In contrast, does not mediate ubiquitination of TTI1 and TELO2 when they are part of the mTORC2 complex. As a consequence, mTORC1 is inactivated to restrain cell growth and protein translation, while mTORC2 is the activated due to the relief of feedback inhibition by mTORC1. Plays a role in maintaining epithelial cell survival by regulating the turn-over of chromatin modulator PRMT4 through ubiquitination and degradation by the proteasomal pathway. Regulates also PPARgamma stability by facilitating PPARgamma/PPARG ubiquitination and thereby plays a role in adipocyte differentiation.</text>
</comment>
<evidence type="ECO:0000256" key="2">
    <source>
        <dbReference type="SAM" id="MobiDB-lite"/>
    </source>
</evidence>
<dbReference type="GO" id="GO:0016567">
    <property type="term" value="P:protein ubiquitination"/>
    <property type="evidence" value="ECO:0007669"/>
    <property type="project" value="UniProtKB-UniRule"/>
</dbReference>
<accession>A0A212CVS9</accession>
<dbReference type="AlphaFoldDB" id="A0A212CVS9"/>
<feature type="region of interest" description="Disordered" evidence="2">
    <location>
        <begin position="192"/>
        <end position="214"/>
    </location>
</feature>
<dbReference type="SMART" id="SM00256">
    <property type="entry name" value="FBOX"/>
    <property type="match status" value="1"/>
</dbReference>
<feature type="compositionally biased region" description="Basic residues" evidence="2">
    <location>
        <begin position="204"/>
        <end position="214"/>
    </location>
</feature>